<evidence type="ECO:0000259" key="4">
    <source>
        <dbReference type="Pfam" id="PF00890"/>
    </source>
</evidence>
<dbReference type="Pfam" id="PF00890">
    <property type="entry name" value="FAD_binding_2"/>
    <property type="match status" value="1"/>
</dbReference>
<comment type="cofactor">
    <cofactor evidence="1">
        <name>FAD</name>
        <dbReference type="ChEBI" id="CHEBI:57692"/>
    </cofactor>
</comment>
<sequence>MTRPADTSADVIIVGAGLAGLVAAAELGDRGKSVILVEQEPAHFMGGQAHWSLGGLFMIDTPEQRRMGIRDCTDLARRDWFGSAQFDRAEDHWPQRWARAYLDFASAEMRAWLSGLGMRWFPVVGWAERGGGSAEGHGNSVPRFHVTWGTGPGVVAPFAERVRAHAEAGLIQLRFRHQVSHIITQGGRIQGVSGEILAPDEAPQGARTSRHEIGEFEIYAPSVLVASGGIGGNLEAVRRNWPTERLGPAPKTMVAGVPFHVDGRMIPITEAAGGHVINADRMWHYTEGLRNWDPIWPNHGIRILPGPSSMWFDAKGDRLPAPYLPGFDTLGTLREILKTGHDYSWFILSQKIIEKEFALSGSEQNPDLSSGSWREVLRARLLSRGKAPAPVEAFKKHGADFVVADTLSELVKGMNEIGDVALEETHLRRQIEARDAQADNPFAKDAQLIAIHAARRYLGDRLIRTAKPHRILDRANGPLIAVRLNILTRKTLGGFQTDLEGQLIGADGRAIPGLFAAGEVAGFGGGGYHGYNALEGSFLGGCLFTGRQAGRSRAIA</sequence>
<dbReference type="GO" id="GO:0016627">
    <property type="term" value="F:oxidoreductase activity, acting on the CH-CH group of donors"/>
    <property type="evidence" value="ECO:0007669"/>
    <property type="project" value="InterPro"/>
</dbReference>
<dbReference type="InterPro" id="IPR003953">
    <property type="entry name" value="FAD-dep_OxRdtase_2_FAD-bd"/>
</dbReference>
<dbReference type="RefSeq" id="WP_046211050.1">
    <property type="nucleotide sequence ID" value="NZ_CVRL01000001.1"/>
</dbReference>
<dbReference type="SUPFAM" id="SSF51905">
    <property type="entry name" value="FAD/NAD(P)-binding domain"/>
    <property type="match status" value="1"/>
</dbReference>
<keyword evidence="3 5" id="KW-0560">Oxidoreductase</keyword>
<organism evidence="5 6">
    <name type="scientific">Phaeobacter italicus</name>
    <dbReference type="NCBI Taxonomy" id="481446"/>
    <lineage>
        <taxon>Bacteria</taxon>
        <taxon>Pseudomonadati</taxon>
        <taxon>Pseudomonadota</taxon>
        <taxon>Alphaproteobacteria</taxon>
        <taxon>Rhodobacterales</taxon>
        <taxon>Roseobacteraceae</taxon>
        <taxon>Phaeobacter</taxon>
    </lineage>
</organism>
<name>A0A0H5CW93_9RHOB</name>
<dbReference type="EC" id="1.3.99.-" evidence="5"/>
<dbReference type="Gene3D" id="3.90.700.10">
    <property type="entry name" value="Succinate dehydrogenase/fumarate reductase flavoprotein, catalytic domain"/>
    <property type="match status" value="1"/>
</dbReference>
<dbReference type="PIRSF" id="PIRSF036654">
    <property type="entry name" value="UCP036654"/>
    <property type="match status" value="1"/>
</dbReference>
<accession>A0A0H5CW93</accession>
<dbReference type="Proteomes" id="UP000043764">
    <property type="component" value="Unassembled WGS sequence"/>
</dbReference>
<dbReference type="AlphaFoldDB" id="A0A0H5CW93"/>
<evidence type="ECO:0000313" key="5">
    <source>
        <dbReference type="EMBL" id="CRL09217.1"/>
    </source>
</evidence>
<proteinExistence type="predicted"/>
<dbReference type="Gene3D" id="3.50.50.60">
    <property type="entry name" value="FAD/NAD(P)-binding domain"/>
    <property type="match status" value="1"/>
</dbReference>
<reference evidence="6" key="1">
    <citation type="submission" date="2015-05" db="EMBL/GenBank/DDBJ databases">
        <authorList>
            <person name="Rodrigo-Torres Lidia"/>
            <person name="Arahal R.David."/>
        </authorList>
    </citation>
    <scope>NUCLEOTIDE SEQUENCE [LARGE SCALE GENOMIC DNA]</scope>
    <source>
        <strain evidence="6">CECT 7321</strain>
    </source>
</reference>
<evidence type="ECO:0000313" key="6">
    <source>
        <dbReference type="Proteomes" id="UP000043764"/>
    </source>
</evidence>
<evidence type="ECO:0000256" key="3">
    <source>
        <dbReference type="ARBA" id="ARBA00023002"/>
    </source>
</evidence>
<keyword evidence="6" id="KW-1185">Reference proteome</keyword>
<dbReference type="PANTHER" id="PTHR43260:SF1">
    <property type="entry name" value="KSDD-LIKE STEROID DEHYDROGENASE RV0785"/>
    <property type="match status" value="1"/>
</dbReference>
<dbReference type="EMBL" id="CVRL01000001">
    <property type="protein sequence ID" value="CRL09217.1"/>
    <property type="molecule type" value="Genomic_DNA"/>
</dbReference>
<keyword evidence="2" id="KW-0285">Flavoprotein</keyword>
<dbReference type="NCBIfam" id="NF009472">
    <property type="entry name" value="PRK12834.1"/>
    <property type="match status" value="1"/>
</dbReference>
<protein>
    <submittedName>
        <fullName evidence="5">KsdD-like steroid dehydrogenase</fullName>
        <ecNumber evidence="5">1.3.99.-</ecNumber>
    </submittedName>
</protein>
<dbReference type="InterPro" id="IPR014614">
    <property type="entry name" value="KsdD_DH"/>
</dbReference>
<dbReference type="STRING" id="481446.NIT7645_03071"/>
<dbReference type="PANTHER" id="PTHR43260">
    <property type="entry name" value="3-KETOSTEROID-DELTA-1-DEHYDROGENASE"/>
    <property type="match status" value="1"/>
</dbReference>
<gene>
    <name evidence="5" type="ORF">NIT7321_00046</name>
</gene>
<feature type="domain" description="FAD-dependent oxidoreductase 2 FAD-binding" evidence="4">
    <location>
        <begin position="10"/>
        <end position="539"/>
    </location>
</feature>
<evidence type="ECO:0000256" key="1">
    <source>
        <dbReference type="ARBA" id="ARBA00001974"/>
    </source>
</evidence>
<dbReference type="InterPro" id="IPR036188">
    <property type="entry name" value="FAD/NAD-bd_sf"/>
</dbReference>
<dbReference type="InterPro" id="IPR027477">
    <property type="entry name" value="Succ_DH/fumarate_Rdtase_cat_sf"/>
</dbReference>
<evidence type="ECO:0000256" key="2">
    <source>
        <dbReference type="ARBA" id="ARBA00022630"/>
    </source>
</evidence>